<dbReference type="EMBL" id="OV651813">
    <property type="protein sequence ID" value="CAH1099368.1"/>
    <property type="molecule type" value="Genomic_DNA"/>
</dbReference>
<evidence type="ECO:0000313" key="3">
    <source>
        <dbReference type="Proteomes" id="UP001153636"/>
    </source>
</evidence>
<dbReference type="AlphaFoldDB" id="A0A9P0CEQ4"/>
<dbReference type="Proteomes" id="UP001153636">
    <property type="component" value="Chromosome 1"/>
</dbReference>
<proteinExistence type="predicted"/>
<evidence type="ECO:0000313" key="2">
    <source>
        <dbReference type="EMBL" id="CAH1099368.1"/>
    </source>
</evidence>
<name>A0A9P0CEQ4_9CUCU</name>
<dbReference type="OrthoDB" id="6781724at2759"/>
<feature type="region of interest" description="Disordered" evidence="1">
    <location>
        <begin position="64"/>
        <end position="84"/>
    </location>
</feature>
<gene>
    <name evidence="2" type="ORF">PSYICH_LOCUS244</name>
</gene>
<reference evidence="2" key="1">
    <citation type="submission" date="2022-01" db="EMBL/GenBank/DDBJ databases">
        <authorList>
            <person name="King R."/>
        </authorList>
    </citation>
    <scope>NUCLEOTIDE SEQUENCE</scope>
</reference>
<protein>
    <submittedName>
        <fullName evidence="2">Uncharacterized protein</fullName>
    </submittedName>
</protein>
<sequence>MTKNNPEAANSDQCARCRKFPTEISKCSKCSKCDSYYHNGCLKQLRNIKYLKDGTIICCSDNETSNKDSESASSPNEQPENSASVADKLTIRYLEEIMKQKEIIIKQQDQTIQALKDQIILMKQVASQTTVSPKISASTHKHTIPVMNTNNLHVKNSNQLVDNGNNLMESYQKRQSTNQHQITSKSVAGAVHGAESLQICQDIINLERPTPMTRRSILIGKNENSTNFPFKAARRHISNEKHYHVTNLEPEIDTAKLSDYLKKFAPNIQVQKLNSRQPEVYSSVKITVPSDESDKILNSEVWPSYVI</sequence>
<evidence type="ECO:0000256" key="1">
    <source>
        <dbReference type="SAM" id="MobiDB-lite"/>
    </source>
</evidence>
<keyword evidence="3" id="KW-1185">Reference proteome</keyword>
<feature type="compositionally biased region" description="Polar residues" evidence="1">
    <location>
        <begin position="71"/>
        <end position="84"/>
    </location>
</feature>
<organism evidence="2 3">
    <name type="scientific">Psylliodes chrysocephalus</name>
    <dbReference type="NCBI Taxonomy" id="3402493"/>
    <lineage>
        <taxon>Eukaryota</taxon>
        <taxon>Metazoa</taxon>
        <taxon>Ecdysozoa</taxon>
        <taxon>Arthropoda</taxon>
        <taxon>Hexapoda</taxon>
        <taxon>Insecta</taxon>
        <taxon>Pterygota</taxon>
        <taxon>Neoptera</taxon>
        <taxon>Endopterygota</taxon>
        <taxon>Coleoptera</taxon>
        <taxon>Polyphaga</taxon>
        <taxon>Cucujiformia</taxon>
        <taxon>Chrysomeloidea</taxon>
        <taxon>Chrysomelidae</taxon>
        <taxon>Galerucinae</taxon>
        <taxon>Alticini</taxon>
        <taxon>Psylliodes</taxon>
    </lineage>
</organism>
<accession>A0A9P0CEQ4</accession>